<feature type="domain" description="SPOR" evidence="2">
    <location>
        <begin position="909"/>
        <end position="987"/>
    </location>
</feature>
<dbReference type="RefSeq" id="WP_095607227.1">
    <property type="nucleotide sequence ID" value="NZ_NSKE01000009.1"/>
</dbReference>
<accession>A0A2A2G823</accession>
<dbReference type="Gene3D" id="3.30.70.1070">
    <property type="entry name" value="Sporulation related repeat"/>
    <property type="match status" value="1"/>
</dbReference>
<dbReference type="InterPro" id="IPR036680">
    <property type="entry name" value="SPOR-like_sf"/>
</dbReference>
<evidence type="ECO:0000313" key="4">
    <source>
        <dbReference type="Proteomes" id="UP000218831"/>
    </source>
</evidence>
<name>A0A2A2G823_9BACT</name>
<feature type="signal peptide" evidence="1">
    <location>
        <begin position="1"/>
        <end position="29"/>
    </location>
</feature>
<dbReference type="InterPro" id="IPR007730">
    <property type="entry name" value="SPOR-like_dom"/>
</dbReference>
<keyword evidence="1" id="KW-0732">Signal</keyword>
<evidence type="ECO:0000313" key="3">
    <source>
        <dbReference type="EMBL" id="PAU93300.1"/>
    </source>
</evidence>
<keyword evidence="4" id="KW-1185">Reference proteome</keyword>
<evidence type="ECO:0000256" key="1">
    <source>
        <dbReference type="SAM" id="SignalP"/>
    </source>
</evidence>
<dbReference type="Proteomes" id="UP000218831">
    <property type="component" value="Unassembled WGS sequence"/>
</dbReference>
<comment type="caution">
    <text evidence="3">The sequence shown here is derived from an EMBL/GenBank/DDBJ whole genome shotgun (WGS) entry which is preliminary data.</text>
</comment>
<organism evidence="3 4">
    <name type="scientific">Fodinibius salipaludis</name>
    <dbReference type="NCBI Taxonomy" id="2032627"/>
    <lineage>
        <taxon>Bacteria</taxon>
        <taxon>Pseudomonadati</taxon>
        <taxon>Balneolota</taxon>
        <taxon>Balneolia</taxon>
        <taxon>Balneolales</taxon>
        <taxon>Balneolaceae</taxon>
        <taxon>Fodinibius</taxon>
    </lineage>
</organism>
<feature type="domain" description="SPOR" evidence="2">
    <location>
        <begin position="994"/>
        <end position="1074"/>
    </location>
</feature>
<gene>
    <name evidence="3" type="ORF">CK503_12825</name>
</gene>
<dbReference type="OrthoDB" id="1521722at2"/>
<dbReference type="AlphaFoldDB" id="A0A2A2G823"/>
<dbReference type="EMBL" id="NSKE01000009">
    <property type="protein sequence ID" value="PAU93300.1"/>
    <property type="molecule type" value="Genomic_DNA"/>
</dbReference>
<proteinExistence type="predicted"/>
<dbReference type="PROSITE" id="PS51724">
    <property type="entry name" value="SPOR"/>
    <property type="match status" value="2"/>
</dbReference>
<protein>
    <recommendedName>
        <fullName evidence="2">SPOR domain-containing protein</fullName>
    </recommendedName>
</protein>
<feature type="chain" id="PRO_5012539205" description="SPOR domain-containing protein" evidence="1">
    <location>
        <begin position="30"/>
        <end position="1237"/>
    </location>
</feature>
<reference evidence="3 4" key="1">
    <citation type="submission" date="2017-08" db="EMBL/GenBank/DDBJ databases">
        <title>Aliifodinibius alkalisoli sp. nov., isolated from saline alkaline soil.</title>
        <authorList>
            <person name="Liu D."/>
            <person name="Zhang G."/>
        </authorList>
    </citation>
    <scope>NUCLEOTIDE SEQUENCE [LARGE SCALE GENOMIC DNA]</scope>
    <source>
        <strain evidence="3 4">WN023</strain>
    </source>
</reference>
<evidence type="ECO:0000259" key="2">
    <source>
        <dbReference type="PROSITE" id="PS51724"/>
    </source>
</evidence>
<dbReference type="GO" id="GO:0042834">
    <property type="term" value="F:peptidoglycan binding"/>
    <property type="evidence" value="ECO:0007669"/>
    <property type="project" value="InterPro"/>
</dbReference>
<dbReference type="Pfam" id="PF05036">
    <property type="entry name" value="SPOR"/>
    <property type="match status" value="2"/>
</dbReference>
<sequence>MSKQWLSFKTLTISATVWLLLALAHVAQAQQNGNGNGTEVYLTFQYQGVVSNYVTAYYKDDQFYLPVSELFSLLEINHTVDQGNLTISGVYLGETQYQINFNNQIAEAGDTELQLQADDFLIKEIDYFLRPETFEQLFGLTFSTNFNSLTLDLDTPDKMPVVAAYEREQERKQLDREEPLFDRSYYPLQYDRNYQTLNGAFLDYNLSAIYSNNSQLFTFSNSLGAEVLAGDVQGNIFGAFSNEQSQFTTQGLRWRYVQRDNDYFSSIIAGQTNSEGISSRAITGVKISNKPIEPRRLFDRYPIEGNVPAQSEVELYLNNRLVDFQEADESGNYRFLVPLTYGSTDYSVQAYTPSGQTMQRSSRIQVPFDYLPPGEMDYSISAGRLENPILGSRERGYLGEASLSAGIADWLTATGSTEYLTDYHSSLPSFTSTLNARLFSKYLVSASANTENFYRFSSSVVYGSGASWNLSYDYNPGDSQLYNTGGSDHLGRVSLFTPFQIGELPLNIRWSSTYQTRGNTDLIRYRADLSSRLGRLNIRFGYQDQQSGDIRWQTTSSSRITNSYTYSLGRYNDVPALLRGMFIRGQLSYLPGLQELEEMEFQLSRDLFETGRLQLTYGRNFLGRFNSLSLNVTIDFNKVRSNTSARTTGSELTVNQSLRGSIGYDSYGDRLLLNNRQQVGQAGAAVRLFVDNNNDGEYQDSTDEAITDPAVRMNRAGGQTYINNGINYVSQLLPYYRYDLEINKGALSNPLLVPDVENFSIITDPNQYKTIEIPFYLSGVISGRVDRKREGELEGLSGVRLYLESNYDEGSKREAFSKEMRTFSDGSFYTYEVPPGKYHLFIDPNQLDFLQSEAEPDTMNIEVESLAEGDFIEGLSFIVTPQKDTTDLDKQEKVSANTTKTQQTTVEKSEQDSYYKIQLASFKTQQKAKQIALEASKNLGGSFTVVFNTNTNLYGIRSVPLTNRKQAVETIISYHNSQYKQAALVVLTNGDKKPSTVQGKFIQIGAFSTKERAELFANKSAKRLDQETAITYNKKSGLYKVYISKRFGSEQERKNILASIRNQYSFDDAFINKDQDIQIGAFSNPNSAQTFADQAQATLNRKIAVTYDSKTQLHEVYIDQLTSSLSSLRSQLAAIRKTSPPFDDAFINVFNDTLKSGGRPMEFTYQVEIEGVTEDSEHAFISSITDGNNDTNLSYPEKDRVRFKKVSSWTEAQQLQQKLSKISTTGHPIVILIEKSE</sequence>